<sequence length="78" mass="7891">MARRGPAEPGAALAALVVGTGSHPVGRIDGAPAAPKPLLVDRGASGAGLGLQLRSPVTSLQCRSERLLREVAEATVLR</sequence>
<name>A0A3E2MVX6_MYCMR</name>
<reference evidence="1 2" key="1">
    <citation type="journal article" date="2018" name="Sci. Rep.">
        <title>Extensive genomic diversity among Mycobacterium marinum strains revealed by whole genome sequencing.</title>
        <authorList>
            <person name="Das S."/>
            <person name="Pettersson B.M."/>
            <person name="Behra P.R."/>
            <person name="Mallick A."/>
            <person name="Cheramie M."/>
            <person name="Ramesh M."/>
            <person name="Shirreff L."/>
            <person name="DuCote T."/>
            <person name="Dasgupta S."/>
            <person name="Ennis D.G."/>
            <person name="Kirsebom L.A."/>
        </authorList>
    </citation>
    <scope>NUCLEOTIDE SEQUENCE [LARGE SCALE GENOMIC DNA]</scope>
    <source>
        <strain evidence="1 2">Davis1</strain>
    </source>
</reference>
<dbReference type="AlphaFoldDB" id="A0A3E2MVX6"/>
<dbReference type="Proteomes" id="UP000257451">
    <property type="component" value="Unassembled WGS sequence"/>
</dbReference>
<protein>
    <submittedName>
        <fullName evidence="1">Uncharacterized protein</fullName>
    </submittedName>
</protein>
<evidence type="ECO:0000313" key="1">
    <source>
        <dbReference type="EMBL" id="RFZ41287.1"/>
    </source>
</evidence>
<dbReference type="EMBL" id="PEDF01000080">
    <property type="protein sequence ID" value="RFZ41287.1"/>
    <property type="molecule type" value="Genomic_DNA"/>
</dbReference>
<organism evidence="1 2">
    <name type="scientific">Mycobacterium marinum</name>
    <dbReference type="NCBI Taxonomy" id="1781"/>
    <lineage>
        <taxon>Bacteria</taxon>
        <taxon>Bacillati</taxon>
        <taxon>Actinomycetota</taxon>
        <taxon>Actinomycetes</taxon>
        <taxon>Mycobacteriales</taxon>
        <taxon>Mycobacteriaceae</taxon>
        <taxon>Mycobacterium</taxon>
        <taxon>Mycobacterium ulcerans group</taxon>
    </lineage>
</organism>
<comment type="caution">
    <text evidence="1">The sequence shown here is derived from an EMBL/GenBank/DDBJ whole genome shotgun (WGS) entry which is preliminary data.</text>
</comment>
<proteinExistence type="predicted"/>
<dbReference type="RefSeq" id="WP_117432266.1">
    <property type="nucleotide sequence ID" value="NZ_BQLC01000008.1"/>
</dbReference>
<evidence type="ECO:0000313" key="2">
    <source>
        <dbReference type="Proteomes" id="UP000257451"/>
    </source>
</evidence>
<accession>A0A3E2MVX6</accession>
<gene>
    <name evidence="1" type="ORF">DAVIS_02555</name>
</gene>